<dbReference type="GO" id="GO:0003729">
    <property type="term" value="F:mRNA binding"/>
    <property type="evidence" value="ECO:0007669"/>
    <property type="project" value="EnsemblPlants"/>
</dbReference>
<dbReference type="AlphaFoldDB" id="A0A2P6RRA3"/>
<dbReference type="InterPro" id="IPR000504">
    <property type="entry name" value="RRM_dom"/>
</dbReference>
<gene>
    <name evidence="5" type="ORF">RchiOBHm_Chr2g0116621</name>
</gene>
<dbReference type="Pfam" id="PF00076">
    <property type="entry name" value="RRM_1"/>
    <property type="match status" value="2"/>
</dbReference>
<dbReference type="PROSITE" id="PS50102">
    <property type="entry name" value="RRM"/>
    <property type="match status" value="2"/>
</dbReference>
<organism evidence="5 6">
    <name type="scientific">Rosa chinensis</name>
    <name type="common">China rose</name>
    <dbReference type="NCBI Taxonomy" id="74649"/>
    <lineage>
        <taxon>Eukaryota</taxon>
        <taxon>Viridiplantae</taxon>
        <taxon>Streptophyta</taxon>
        <taxon>Embryophyta</taxon>
        <taxon>Tracheophyta</taxon>
        <taxon>Spermatophyta</taxon>
        <taxon>Magnoliopsida</taxon>
        <taxon>eudicotyledons</taxon>
        <taxon>Gunneridae</taxon>
        <taxon>Pentapetalae</taxon>
        <taxon>rosids</taxon>
        <taxon>fabids</taxon>
        <taxon>Rosales</taxon>
        <taxon>Rosaceae</taxon>
        <taxon>Rosoideae</taxon>
        <taxon>Rosoideae incertae sedis</taxon>
        <taxon>Rosa</taxon>
    </lineage>
</organism>
<evidence type="ECO:0000259" key="4">
    <source>
        <dbReference type="PROSITE" id="PS50102"/>
    </source>
</evidence>
<dbReference type="InterPro" id="IPR012677">
    <property type="entry name" value="Nucleotide-bd_a/b_plait_sf"/>
</dbReference>
<dbReference type="Gramene" id="PRQ48965">
    <property type="protein sequence ID" value="PRQ48965"/>
    <property type="gene ID" value="RchiOBHm_Chr2g0116621"/>
</dbReference>
<dbReference type="InterPro" id="IPR035979">
    <property type="entry name" value="RBD_domain_sf"/>
</dbReference>
<dbReference type="GO" id="GO:0005737">
    <property type="term" value="C:cytoplasm"/>
    <property type="evidence" value="ECO:0007669"/>
    <property type="project" value="EnsemblPlants"/>
</dbReference>
<dbReference type="GO" id="GO:0051028">
    <property type="term" value="P:mRNA transport"/>
    <property type="evidence" value="ECO:0007669"/>
    <property type="project" value="EnsemblPlants"/>
</dbReference>
<dbReference type="SMART" id="SM00360">
    <property type="entry name" value="RRM"/>
    <property type="match status" value="2"/>
</dbReference>
<sequence>MARKRKLDSNSTEASEPAKKQQQQQQPEVVEEPKPQNEPAEEVEDEVEEEEEAEEEEEEEEEYEEEEEVEEEPGVEYMQNTETVTVTTTTTTAVDPVQPVAGGEENGSGGGGEDDEDEPIQDLLEPFSKDQLVSLLREAAESHRDVSDRIRKVADEDPIHRKIFVHGLGWDTTAETLTSVFTEYGEIEDCKAVCDKVSGKSKGYGFILFKTRSGARKALKQPQKKIGNRMTACQLASLGPAATPTAPGPAAVPPAQPVSEYTLRKIYVSNVGADLDPQKLLMFFSRFGEIEEGPLGLDKATGRPKGFCLFVYKSAESAKRALEEPHKNFDGHILHCQKAIDGPKPVKSQHGNQHHHNRNKNSGFGGGAPAGPGHMMAPGGAGIGFNQGAASTQALNPALGQALALLATQGAGLNLFGTLGAQGVNPGVPGGAHGIQSGYGNQPSISPGMMGTYGNQGALQGGYPNPQLGQGGSGRGPHGLGQYGGAPYTGH</sequence>
<proteinExistence type="predicted"/>
<feature type="compositionally biased region" description="Low complexity" evidence="3">
    <location>
        <begin position="81"/>
        <end position="92"/>
    </location>
</feature>
<feature type="domain" description="RRM" evidence="4">
    <location>
        <begin position="264"/>
        <end position="353"/>
    </location>
</feature>
<dbReference type="GO" id="GO:0005634">
    <property type="term" value="C:nucleus"/>
    <property type="evidence" value="ECO:0007669"/>
    <property type="project" value="EnsemblPlants"/>
</dbReference>
<dbReference type="OrthoDB" id="1875751at2759"/>
<accession>A0A2P6RRA3</accession>
<feature type="compositionally biased region" description="Acidic residues" evidence="3">
    <location>
        <begin position="39"/>
        <end position="74"/>
    </location>
</feature>
<evidence type="ECO:0000256" key="3">
    <source>
        <dbReference type="SAM" id="MobiDB-lite"/>
    </source>
</evidence>
<feature type="region of interest" description="Disordered" evidence="3">
    <location>
        <begin position="1"/>
        <end position="119"/>
    </location>
</feature>
<keyword evidence="6" id="KW-1185">Reference proteome</keyword>
<comment type="caution">
    <text evidence="5">The sequence shown here is derived from an EMBL/GenBank/DDBJ whole genome shotgun (WGS) entry which is preliminary data.</text>
</comment>
<dbReference type="OMA" id="PGIGFNQ"/>
<name>A0A2P6RRA3_ROSCH</name>
<feature type="region of interest" description="Disordered" evidence="3">
    <location>
        <begin position="438"/>
        <end position="491"/>
    </location>
</feature>
<dbReference type="EMBL" id="PDCK01000040">
    <property type="protein sequence ID" value="PRQ48965.1"/>
    <property type="molecule type" value="Genomic_DNA"/>
</dbReference>
<keyword evidence="1 2" id="KW-0694">RNA-binding</keyword>
<dbReference type="STRING" id="74649.A0A2P6RRA3"/>
<feature type="region of interest" description="Disordered" evidence="3">
    <location>
        <begin position="341"/>
        <end position="373"/>
    </location>
</feature>
<dbReference type="SUPFAM" id="SSF54928">
    <property type="entry name" value="RNA-binding domain, RBD"/>
    <property type="match status" value="2"/>
</dbReference>
<evidence type="ECO:0000256" key="1">
    <source>
        <dbReference type="ARBA" id="ARBA00022884"/>
    </source>
</evidence>
<dbReference type="Gene3D" id="3.30.70.330">
    <property type="match status" value="2"/>
</dbReference>
<evidence type="ECO:0000256" key="2">
    <source>
        <dbReference type="PROSITE-ProRule" id="PRU00176"/>
    </source>
</evidence>
<evidence type="ECO:0000313" key="5">
    <source>
        <dbReference type="EMBL" id="PRQ48965.1"/>
    </source>
</evidence>
<feature type="domain" description="RRM" evidence="4">
    <location>
        <begin position="161"/>
        <end position="238"/>
    </location>
</feature>
<feature type="compositionally biased region" description="Gly residues" evidence="3">
    <location>
        <begin position="469"/>
        <end position="484"/>
    </location>
</feature>
<evidence type="ECO:0000313" key="6">
    <source>
        <dbReference type="Proteomes" id="UP000238479"/>
    </source>
</evidence>
<dbReference type="Proteomes" id="UP000238479">
    <property type="component" value="Chromosome 2"/>
</dbReference>
<dbReference type="PANTHER" id="PTHR10352">
    <property type="entry name" value="EUKARYOTIC TRANSLATION INITIATION FACTOR 3 SUBUNIT G"/>
    <property type="match status" value="1"/>
</dbReference>
<reference evidence="5 6" key="1">
    <citation type="journal article" date="2018" name="Nat. Genet.">
        <title>The Rosa genome provides new insights in the design of modern roses.</title>
        <authorList>
            <person name="Bendahmane M."/>
        </authorList>
    </citation>
    <scope>NUCLEOTIDE SEQUENCE [LARGE SCALE GENOMIC DNA]</scope>
    <source>
        <strain evidence="6">cv. Old Blush</strain>
    </source>
</reference>
<protein>
    <submittedName>
        <fullName evidence="5">Putative nucleotide-binding alpha-beta plait domain-containing protein</fullName>
    </submittedName>
</protein>